<dbReference type="InterPro" id="IPR010985">
    <property type="entry name" value="Ribbon_hlx_hlx"/>
</dbReference>
<dbReference type="STRING" id="111015.AXF14_08460"/>
<dbReference type="RefSeq" id="WP_067942477.1">
    <property type="nucleotide sequence ID" value="NZ_CAUHMM010000013.1"/>
</dbReference>
<evidence type="ECO:0000313" key="2">
    <source>
        <dbReference type="Proteomes" id="UP000065220"/>
    </source>
</evidence>
<keyword evidence="2" id="KW-1185">Reference proteome</keyword>
<sequence>MSTAVLSVRVDSEIKERLDALSSSTNRPAAFYVREALAEHLDDLEYAYSLQREAEAARRGDLETVSAEDLATELFS</sequence>
<proteinExistence type="predicted"/>
<protein>
    <submittedName>
        <fullName evidence="1">Peptidylprolyl isomerase</fullName>
    </submittedName>
</protein>
<dbReference type="EMBL" id="CP014228">
    <property type="protein sequence ID" value="AMD87611.1"/>
    <property type="molecule type" value="Genomic_DNA"/>
</dbReference>
<keyword evidence="1" id="KW-0413">Isomerase</keyword>
<dbReference type="KEGG" id="ard:AXF14_08460"/>
<dbReference type="CDD" id="cd22233">
    <property type="entry name" value="RHH_CopAso-like"/>
    <property type="match status" value="1"/>
</dbReference>
<dbReference type="GO" id="GO:0016853">
    <property type="term" value="F:isomerase activity"/>
    <property type="evidence" value="ECO:0007669"/>
    <property type="project" value="UniProtKB-KW"/>
</dbReference>
<evidence type="ECO:0000313" key="1">
    <source>
        <dbReference type="EMBL" id="AMD87611.1"/>
    </source>
</evidence>
<reference evidence="2" key="1">
    <citation type="submission" date="2016-02" db="EMBL/GenBank/DDBJ databases">
        <authorList>
            <person name="Holder M.E."/>
            <person name="Ajami N.J."/>
            <person name="Petrosino J.F."/>
        </authorList>
    </citation>
    <scope>NUCLEOTIDE SEQUENCE [LARGE SCALE GENOMIC DNA]</scope>
    <source>
        <strain evidence="2">CCUG 36733</strain>
    </source>
</reference>
<dbReference type="Pfam" id="PF19807">
    <property type="entry name" value="DUF6290"/>
    <property type="match status" value="1"/>
</dbReference>
<dbReference type="OrthoDB" id="9812023at2"/>
<organism evidence="1 2">
    <name type="scientific">Actinomyces radicidentis</name>
    <dbReference type="NCBI Taxonomy" id="111015"/>
    <lineage>
        <taxon>Bacteria</taxon>
        <taxon>Bacillati</taxon>
        <taxon>Actinomycetota</taxon>
        <taxon>Actinomycetes</taxon>
        <taxon>Actinomycetales</taxon>
        <taxon>Actinomycetaceae</taxon>
        <taxon>Actinomyces</taxon>
    </lineage>
</organism>
<name>A0A0X8JFD5_ACTRD</name>
<dbReference type="SUPFAM" id="SSF47598">
    <property type="entry name" value="Ribbon-helix-helix"/>
    <property type="match status" value="1"/>
</dbReference>
<dbReference type="GO" id="GO:0006355">
    <property type="term" value="P:regulation of DNA-templated transcription"/>
    <property type="evidence" value="ECO:0007669"/>
    <property type="project" value="InterPro"/>
</dbReference>
<dbReference type="Proteomes" id="UP000065220">
    <property type="component" value="Chromosome"/>
</dbReference>
<gene>
    <name evidence="1" type="ORF">AXF14_08460</name>
</gene>
<dbReference type="AlphaFoldDB" id="A0A0X8JFD5"/>
<dbReference type="InterPro" id="IPR046257">
    <property type="entry name" value="DUF6290"/>
</dbReference>
<accession>A0A0X8JFD5</accession>